<dbReference type="AlphaFoldDB" id="A0A3S3U229"/>
<accession>A0A3S3U229</accession>
<dbReference type="OrthoDB" id="9067438at2"/>
<organism evidence="1 2">
    <name type="scientific">Falsigemmobacter intermedius</name>
    <dbReference type="NCBI Taxonomy" id="1553448"/>
    <lineage>
        <taxon>Bacteria</taxon>
        <taxon>Pseudomonadati</taxon>
        <taxon>Pseudomonadota</taxon>
        <taxon>Alphaproteobacteria</taxon>
        <taxon>Rhodobacterales</taxon>
        <taxon>Paracoccaceae</taxon>
        <taxon>Falsigemmobacter</taxon>
    </lineage>
</organism>
<protein>
    <submittedName>
        <fullName evidence="1">Uncharacterized protein</fullName>
    </submittedName>
</protein>
<dbReference type="EMBL" id="SBLC01000073">
    <property type="protein sequence ID" value="RWY35699.1"/>
    <property type="molecule type" value="Genomic_DNA"/>
</dbReference>
<evidence type="ECO:0000313" key="1">
    <source>
        <dbReference type="EMBL" id="RWY35699.1"/>
    </source>
</evidence>
<sequence length="139" mass="14886">MLKPAADDTDPLERIREAFTDLPAAPPAPPPLYADDDLLTFYPIADAHVGALAWGEETGKDYDTKIACDRLRSWVGQCVASAPASGTGVILVAGDLLHADDQTSQTLESRHVLDVDTRHFRTLDMAISGLAACIDLAAR</sequence>
<proteinExistence type="predicted"/>
<name>A0A3S3U229_9RHOB</name>
<reference evidence="1 2" key="1">
    <citation type="journal article" date="2015" name="Int. J. Syst. Evol. Microbiol.">
        <title>Gemmobacter intermedius sp. nov., isolated from a white stork (Ciconia ciconia).</title>
        <authorList>
            <person name="Kampfer P."/>
            <person name="Jerzak L."/>
            <person name="Wilharm G."/>
            <person name="Golke J."/>
            <person name="Busse H.J."/>
            <person name="Glaeser S.P."/>
        </authorList>
    </citation>
    <scope>NUCLEOTIDE SEQUENCE [LARGE SCALE GENOMIC DNA]</scope>
    <source>
        <strain evidence="1 2">119/4</strain>
    </source>
</reference>
<keyword evidence="2" id="KW-1185">Reference proteome</keyword>
<comment type="caution">
    <text evidence="1">The sequence shown here is derived from an EMBL/GenBank/DDBJ whole genome shotgun (WGS) entry which is preliminary data.</text>
</comment>
<dbReference type="Proteomes" id="UP000287168">
    <property type="component" value="Unassembled WGS sequence"/>
</dbReference>
<gene>
    <name evidence="1" type="ORF">EP867_18525</name>
</gene>
<dbReference type="RefSeq" id="WP_128490933.1">
    <property type="nucleotide sequence ID" value="NZ_JBHLXB010000031.1"/>
</dbReference>
<evidence type="ECO:0000313" key="2">
    <source>
        <dbReference type="Proteomes" id="UP000287168"/>
    </source>
</evidence>